<feature type="domain" description="DUF6832" evidence="2">
    <location>
        <begin position="115"/>
        <end position="277"/>
    </location>
</feature>
<sequence>MLVTHVPRRARLQSVAPSKTRRGFLSSSSSSLLSPLSPSLPSSSSADGGRPARPLLRLSAPSSSVALSASSVPSPFSSLSSPSSLSSFSLPGGKEVRRFIGVMASLSSGQMTTREYEEAFLPRRLKRIKVFSSPPPSELPAHFHKRLDHAYSNPRSILKLYRQYMRKDDQPAYDWLVRCFCQLGNTFGFNSFWATKDKQVIHALPSFKFLVYDLIERKHLIQPQQVPRLLYALACLEYRSWHLLPTLLEHVEANLQKWRTPTLANLALTLSLMGVGDDKPDTNQFGPPDLLSRDYSGLVSKIALEVHRRLASVSEADSSSPSSASEFLEEPRKSPLHDAFGCVPFDYAGLAFALTLQGSYDVHLPSQDETSSSSLALFLQRACQPLSLEQLESSGWIQFFLYQVLYCVDVERPARETEIKKAVPFPFQRQLHLSWLDKILINAQPQGSEMLQLDVDAALKRLFVSDALINCSAGRPWDEQHCWFAGHLIRSRKLALEYDYLLPLGPGRPKMSGWLACKRRIFKAFGLNVATIHRCFWSLLSLEQKDVQLTRLLAQFPPVLEAVKDEKPAYEEDKNLRFKRHARQKFESWPPEKIEI</sequence>
<reference evidence="3 4" key="1">
    <citation type="submission" date="2017-09" db="EMBL/GenBank/DDBJ databases">
        <title>Genome sequencing of Besnoitia besnoiti strain Bb-Ger1.</title>
        <authorList>
            <person name="Schares G."/>
            <person name="Venepally P."/>
            <person name="Lorenzi H.A."/>
        </authorList>
    </citation>
    <scope>NUCLEOTIDE SEQUENCE [LARGE SCALE GENOMIC DNA]</scope>
    <source>
        <strain evidence="3 4">Bb-Ger1</strain>
    </source>
</reference>
<evidence type="ECO:0000259" key="2">
    <source>
        <dbReference type="Pfam" id="PF20725"/>
    </source>
</evidence>
<dbReference type="EMBL" id="NWUJ01000003">
    <property type="protein sequence ID" value="PFH36796.1"/>
    <property type="molecule type" value="Genomic_DNA"/>
</dbReference>
<protein>
    <recommendedName>
        <fullName evidence="2">DUF6832 domain-containing protein</fullName>
    </recommendedName>
</protein>
<feature type="compositionally biased region" description="Low complexity" evidence="1">
    <location>
        <begin position="25"/>
        <end position="55"/>
    </location>
</feature>
<dbReference type="Pfam" id="PF20724">
    <property type="entry name" value="DUF6831"/>
    <property type="match status" value="1"/>
</dbReference>
<accession>A0A2A9MLA6</accession>
<evidence type="ECO:0000313" key="3">
    <source>
        <dbReference type="EMBL" id="PFH36796.1"/>
    </source>
</evidence>
<name>A0A2A9MLA6_BESBE</name>
<evidence type="ECO:0000313" key="4">
    <source>
        <dbReference type="Proteomes" id="UP000224006"/>
    </source>
</evidence>
<comment type="caution">
    <text evidence="3">The sequence shown here is derived from an EMBL/GenBank/DDBJ whole genome shotgun (WGS) entry which is preliminary data.</text>
</comment>
<gene>
    <name evidence="3" type="ORF">BESB_049880</name>
</gene>
<dbReference type="KEGG" id="bbes:BESB_049880"/>
<organism evidence="3 4">
    <name type="scientific">Besnoitia besnoiti</name>
    <name type="common">Apicomplexan protozoan</name>
    <dbReference type="NCBI Taxonomy" id="94643"/>
    <lineage>
        <taxon>Eukaryota</taxon>
        <taxon>Sar</taxon>
        <taxon>Alveolata</taxon>
        <taxon>Apicomplexa</taxon>
        <taxon>Conoidasida</taxon>
        <taxon>Coccidia</taxon>
        <taxon>Eucoccidiorida</taxon>
        <taxon>Eimeriorina</taxon>
        <taxon>Sarcocystidae</taxon>
        <taxon>Besnoitia</taxon>
    </lineage>
</organism>
<dbReference type="Proteomes" id="UP000224006">
    <property type="component" value="Chromosome III"/>
</dbReference>
<evidence type="ECO:0000256" key="1">
    <source>
        <dbReference type="SAM" id="MobiDB-lite"/>
    </source>
</evidence>
<dbReference type="Pfam" id="PF20725">
    <property type="entry name" value="DUF6832"/>
    <property type="match status" value="1"/>
</dbReference>
<dbReference type="InterPro" id="IPR049235">
    <property type="entry name" value="DUF6832"/>
</dbReference>
<dbReference type="OrthoDB" id="429842at2759"/>
<dbReference type="GeneID" id="40309918"/>
<dbReference type="VEuPathDB" id="ToxoDB:BESB_049880"/>
<proteinExistence type="predicted"/>
<dbReference type="RefSeq" id="XP_029220805.1">
    <property type="nucleotide sequence ID" value="XM_029363439.1"/>
</dbReference>
<dbReference type="AlphaFoldDB" id="A0A2A9MLA6"/>
<feature type="region of interest" description="Disordered" evidence="1">
    <location>
        <begin position="13"/>
        <end position="55"/>
    </location>
</feature>
<keyword evidence="4" id="KW-1185">Reference proteome</keyword>